<feature type="compositionally biased region" description="Acidic residues" evidence="1">
    <location>
        <begin position="316"/>
        <end position="329"/>
    </location>
</feature>
<evidence type="ECO:0000313" key="3">
    <source>
        <dbReference type="Proteomes" id="UP001498398"/>
    </source>
</evidence>
<dbReference type="Proteomes" id="UP001498398">
    <property type="component" value="Unassembled WGS sequence"/>
</dbReference>
<feature type="compositionally biased region" description="Polar residues" evidence="1">
    <location>
        <begin position="95"/>
        <end position="108"/>
    </location>
</feature>
<dbReference type="EMBL" id="JBANRG010000002">
    <property type="protein sequence ID" value="KAK7470540.1"/>
    <property type="molecule type" value="Genomic_DNA"/>
</dbReference>
<sequence length="335" mass="38147">MFRPRNPYYLRISEKNVLPIYLYLDDRHLEWMSDRILQHVLEDLRPNILTKLQEETSSKKRTVDTHRGESYQFCYFLRKTQPHSLVFKTRTFSAQTRPAVPPQTSVPNSSSKRKSTASKKNPRKKQKTKGKSRAQDSDSDPFVSSEEEDVDEPMDEDTDGPALNNEGRAIKTVQFSLEIDEEEKPKPVLHLQYQGFEILGQCLCIVVEPWPPIRAPTRAPSVFRAPTRERSIAPPSFVTAAEASSRGRAQTPLFLPDIDEREGSEAPFSFQDRAATLPPVPLFNDAEPDNDDYGGMMEFSQVLNAAGDERARAVDDDQDMEGDVFFGDADEYREL</sequence>
<protein>
    <submittedName>
        <fullName evidence="2">Uncharacterized protein</fullName>
    </submittedName>
</protein>
<feature type="region of interest" description="Disordered" evidence="1">
    <location>
        <begin position="95"/>
        <end position="168"/>
    </location>
</feature>
<dbReference type="PANTHER" id="PTHR40635">
    <property type="match status" value="1"/>
</dbReference>
<comment type="caution">
    <text evidence="2">The sequence shown here is derived from an EMBL/GenBank/DDBJ whole genome shotgun (WGS) entry which is preliminary data.</text>
</comment>
<evidence type="ECO:0000256" key="1">
    <source>
        <dbReference type="SAM" id="MobiDB-lite"/>
    </source>
</evidence>
<evidence type="ECO:0000313" key="2">
    <source>
        <dbReference type="EMBL" id="KAK7470540.1"/>
    </source>
</evidence>
<feature type="region of interest" description="Disordered" evidence="1">
    <location>
        <begin position="311"/>
        <end position="335"/>
    </location>
</feature>
<proteinExistence type="predicted"/>
<organism evidence="2 3">
    <name type="scientific">Marasmiellus scandens</name>
    <dbReference type="NCBI Taxonomy" id="2682957"/>
    <lineage>
        <taxon>Eukaryota</taxon>
        <taxon>Fungi</taxon>
        <taxon>Dikarya</taxon>
        <taxon>Basidiomycota</taxon>
        <taxon>Agaricomycotina</taxon>
        <taxon>Agaricomycetes</taxon>
        <taxon>Agaricomycetidae</taxon>
        <taxon>Agaricales</taxon>
        <taxon>Marasmiineae</taxon>
        <taxon>Omphalotaceae</taxon>
        <taxon>Marasmiellus</taxon>
    </lineage>
</organism>
<feature type="compositionally biased region" description="Basic residues" evidence="1">
    <location>
        <begin position="111"/>
        <end position="132"/>
    </location>
</feature>
<dbReference type="PANTHER" id="PTHR40635:SF1">
    <property type="match status" value="1"/>
</dbReference>
<reference evidence="2 3" key="1">
    <citation type="submission" date="2024-01" db="EMBL/GenBank/DDBJ databases">
        <title>A draft genome for the cacao thread blight pathogen Marasmiellus scandens.</title>
        <authorList>
            <person name="Baruah I.K."/>
            <person name="Leung J."/>
            <person name="Bukari Y."/>
            <person name="Amoako-Attah I."/>
            <person name="Meinhardt L.W."/>
            <person name="Bailey B.A."/>
            <person name="Cohen S.P."/>
        </authorList>
    </citation>
    <scope>NUCLEOTIDE SEQUENCE [LARGE SCALE GENOMIC DNA]</scope>
    <source>
        <strain evidence="2 3">GH-19</strain>
    </source>
</reference>
<keyword evidence="3" id="KW-1185">Reference proteome</keyword>
<accession>A0ABR1K462</accession>
<name>A0ABR1K462_9AGAR</name>
<gene>
    <name evidence="2" type="ORF">VKT23_001965</name>
</gene>
<feature type="compositionally biased region" description="Acidic residues" evidence="1">
    <location>
        <begin position="145"/>
        <end position="159"/>
    </location>
</feature>